<dbReference type="HOGENOM" id="CLU_2731260_0_0_5"/>
<name>F4QJA7_9CAUL</name>
<dbReference type="STRING" id="715226.ABI_15300"/>
<proteinExistence type="predicted"/>
<reference evidence="2" key="1">
    <citation type="submission" date="2011-03" db="EMBL/GenBank/DDBJ databases">
        <title>Draft genome sequence of Brevundimonas diminuta.</title>
        <authorList>
            <person name="Brown P.J.B."/>
            <person name="Buechlein A."/>
            <person name="Hemmerich C."/>
            <person name="Brun Y.V."/>
        </authorList>
    </citation>
    <scope>NUCLEOTIDE SEQUENCE [LARGE SCALE GENOMIC DNA]</scope>
    <source>
        <strain evidence="2">C19</strain>
    </source>
</reference>
<sequence>MGVPMKDMTSIDIQDAASDVQRISLAISQAVGCVVDGRPVAFNELMVLVGAAAELASDRAELIRASAERAA</sequence>
<gene>
    <name evidence="1" type="ORF">ABI_15300</name>
</gene>
<accession>F4QJA7</accession>
<dbReference type="Proteomes" id="UP000006512">
    <property type="component" value="Unassembled WGS sequence"/>
</dbReference>
<evidence type="ECO:0000313" key="2">
    <source>
        <dbReference type="Proteomes" id="UP000006512"/>
    </source>
</evidence>
<protein>
    <submittedName>
        <fullName evidence="1">Uncharacterized protein</fullName>
    </submittedName>
</protein>
<organism evidence="1 2">
    <name type="scientific">Asticcacaulis biprosthecium C19</name>
    <dbReference type="NCBI Taxonomy" id="715226"/>
    <lineage>
        <taxon>Bacteria</taxon>
        <taxon>Pseudomonadati</taxon>
        <taxon>Pseudomonadota</taxon>
        <taxon>Alphaproteobacteria</taxon>
        <taxon>Caulobacterales</taxon>
        <taxon>Caulobacteraceae</taxon>
        <taxon>Asticcacaulis</taxon>
    </lineage>
</organism>
<dbReference type="EMBL" id="GL883077">
    <property type="protein sequence ID" value="EGF93090.1"/>
    <property type="molecule type" value="Genomic_DNA"/>
</dbReference>
<dbReference type="AlphaFoldDB" id="F4QJA7"/>
<keyword evidence="2" id="KW-1185">Reference proteome</keyword>
<evidence type="ECO:0000313" key="1">
    <source>
        <dbReference type="EMBL" id="EGF93090.1"/>
    </source>
</evidence>